<keyword evidence="1" id="KW-0808">Transferase</keyword>
<dbReference type="Pfam" id="PF13424">
    <property type="entry name" value="TPR_12"/>
    <property type="match status" value="2"/>
</dbReference>
<dbReference type="Proteomes" id="UP000217257">
    <property type="component" value="Chromosome"/>
</dbReference>
<dbReference type="KEGG" id="cfus:CYFUS_000111"/>
<dbReference type="PROSITE" id="PS00107">
    <property type="entry name" value="PROTEIN_KINASE_ATP"/>
    <property type="match status" value="1"/>
</dbReference>
<dbReference type="CDD" id="cd14014">
    <property type="entry name" value="STKc_PknB_like"/>
    <property type="match status" value="1"/>
</dbReference>
<dbReference type="Gene3D" id="1.25.40.10">
    <property type="entry name" value="Tetratricopeptide repeat domain"/>
    <property type="match status" value="2"/>
</dbReference>
<evidence type="ECO:0000256" key="2">
    <source>
        <dbReference type="ARBA" id="ARBA00022741"/>
    </source>
</evidence>
<dbReference type="SUPFAM" id="SSF56112">
    <property type="entry name" value="Protein kinase-like (PK-like)"/>
    <property type="match status" value="1"/>
</dbReference>
<dbReference type="InterPro" id="IPR011990">
    <property type="entry name" value="TPR-like_helical_dom_sf"/>
</dbReference>
<name>A0A250ISH7_9BACT</name>
<dbReference type="SMART" id="SM00028">
    <property type="entry name" value="TPR"/>
    <property type="match status" value="5"/>
</dbReference>
<evidence type="ECO:0000313" key="9">
    <source>
        <dbReference type="Proteomes" id="UP000217257"/>
    </source>
</evidence>
<evidence type="ECO:0000313" key="8">
    <source>
        <dbReference type="EMBL" id="ATB34704.1"/>
    </source>
</evidence>
<evidence type="ECO:0000256" key="3">
    <source>
        <dbReference type="ARBA" id="ARBA00022777"/>
    </source>
</evidence>
<evidence type="ECO:0000256" key="4">
    <source>
        <dbReference type="ARBA" id="ARBA00022840"/>
    </source>
</evidence>
<gene>
    <name evidence="8" type="ORF">CYFUS_000111</name>
</gene>
<dbReference type="InterPro" id="IPR008271">
    <property type="entry name" value="Ser/Thr_kinase_AS"/>
</dbReference>
<feature type="compositionally biased region" description="Basic and acidic residues" evidence="6">
    <location>
        <begin position="41"/>
        <end position="57"/>
    </location>
</feature>
<dbReference type="Pfam" id="PF00069">
    <property type="entry name" value="Pkinase"/>
    <property type="match status" value="1"/>
</dbReference>
<feature type="compositionally biased region" description="Basic and acidic residues" evidence="6">
    <location>
        <begin position="20"/>
        <end position="33"/>
    </location>
</feature>
<accession>A0A250ISH7</accession>
<keyword evidence="2 5" id="KW-0547">Nucleotide-binding</keyword>
<protein>
    <recommendedName>
        <fullName evidence="7">Protein kinase domain-containing protein</fullName>
    </recommendedName>
</protein>
<feature type="binding site" evidence="5">
    <location>
        <position position="114"/>
    </location>
    <ligand>
        <name>ATP</name>
        <dbReference type="ChEBI" id="CHEBI:30616"/>
    </ligand>
</feature>
<keyword evidence="3" id="KW-0418">Kinase</keyword>
<feature type="region of interest" description="Disordered" evidence="6">
    <location>
        <begin position="1"/>
        <end position="79"/>
    </location>
</feature>
<dbReference type="Gene3D" id="3.30.200.20">
    <property type="entry name" value="Phosphorylase Kinase, domain 1"/>
    <property type="match status" value="1"/>
</dbReference>
<evidence type="ECO:0000256" key="6">
    <source>
        <dbReference type="SAM" id="MobiDB-lite"/>
    </source>
</evidence>
<evidence type="ECO:0000259" key="7">
    <source>
        <dbReference type="PROSITE" id="PS50011"/>
    </source>
</evidence>
<organism evidence="8 9">
    <name type="scientific">Cystobacter fuscus</name>
    <dbReference type="NCBI Taxonomy" id="43"/>
    <lineage>
        <taxon>Bacteria</taxon>
        <taxon>Pseudomonadati</taxon>
        <taxon>Myxococcota</taxon>
        <taxon>Myxococcia</taxon>
        <taxon>Myxococcales</taxon>
        <taxon>Cystobacterineae</taxon>
        <taxon>Archangiaceae</taxon>
        <taxon>Cystobacter</taxon>
    </lineage>
</organism>
<dbReference type="SUPFAM" id="SSF48452">
    <property type="entry name" value="TPR-like"/>
    <property type="match status" value="3"/>
</dbReference>
<dbReference type="InterPro" id="IPR017441">
    <property type="entry name" value="Protein_kinase_ATP_BS"/>
</dbReference>
<dbReference type="EMBL" id="CP022098">
    <property type="protein sequence ID" value="ATB34704.1"/>
    <property type="molecule type" value="Genomic_DNA"/>
</dbReference>
<dbReference type="RefSeq" id="WP_095983419.1">
    <property type="nucleotide sequence ID" value="NZ_CP022098.1"/>
</dbReference>
<dbReference type="GO" id="GO:0005524">
    <property type="term" value="F:ATP binding"/>
    <property type="evidence" value="ECO:0007669"/>
    <property type="project" value="UniProtKB-UniRule"/>
</dbReference>
<dbReference type="GO" id="GO:0004674">
    <property type="term" value="F:protein serine/threonine kinase activity"/>
    <property type="evidence" value="ECO:0007669"/>
    <property type="project" value="TreeGrafter"/>
</dbReference>
<evidence type="ECO:0000256" key="5">
    <source>
        <dbReference type="PROSITE-ProRule" id="PRU10141"/>
    </source>
</evidence>
<proteinExistence type="predicted"/>
<dbReference type="PANTHER" id="PTHR43289">
    <property type="entry name" value="MITOGEN-ACTIVATED PROTEIN KINASE KINASE KINASE 20-RELATED"/>
    <property type="match status" value="1"/>
</dbReference>
<dbReference type="InterPro" id="IPR000719">
    <property type="entry name" value="Prot_kinase_dom"/>
</dbReference>
<feature type="domain" description="Protein kinase" evidence="7">
    <location>
        <begin position="85"/>
        <end position="384"/>
    </location>
</feature>
<keyword evidence="4 5" id="KW-0067">ATP-binding</keyword>
<dbReference type="PANTHER" id="PTHR43289:SF6">
    <property type="entry name" value="SERINE_THREONINE-PROTEIN KINASE NEKL-3"/>
    <property type="match status" value="1"/>
</dbReference>
<dbReference type="InterPro" id="IPR011009">
    <property type="entry name" value="Kinase-like_dom_sf"/>
</dbReference>
<sequence>MERLEPSQPEEQGARSGAESPERLDDAKGHLDSALDVLEQELERAQKAMRLGEEEPTRVVGPPEPLPPTRTEPEPLTRGTSVGRYLVLERLGTGGMGEVYAAFDPQLNRRVALKLLLPGGEGQDPGQARLRLMREAQSMARLSHPHVLPVYDIGEHGDRVFIALEHVEGSTLRQWLKEARRPWREVLRVLAQAGEGLAAAHAAGLVHRDFKPDNVLVGRDGRVLVYDFGLACEQGTGSSRAPVPVDLGALLGTEPPVPDTDAFACLNTREPLETPVTRAGLIMGTPGYMAPEQYRHEPLTGHADQFSFCATLHYALYGEHAFEGSGAAALARSTLEGRLRPVPRDSDVPGWVRQVILRGLSPRPVDRYASMEELLEVLQGEPRVRRWRQVLAAVAAVFLGAVVAGAVGQWHQEQSICRDVTSRMHDVWDAPRQEAVRRALLATGQPYAADAWTGVKGALDTYASAWVDQQRRACEATRLRGETSEERFAVHTACLERRRSEFKALTGLLAEADSAVVEHAVEAVRGLSELGPCESMDGGLAPAPPPRDPGRSAHLEGGYAQLARARALRLAGQYAAGLSAATTLASEARVQGDAPLKAEALLELGRQQLVAGDAQAEHSLREAACTADEVGLDEVRAETLVTLTRLVAYDAARAQDGHDFYQQARALLARTRRQGRLLAELESAHGLVYAAQGDPLAAEASQRKALAELEKASALESPEGAIVLRRLGLALSAQGRHAEALAENLRAHAAFLQTLGAEHPRVGSALVSIGGSLSALGRPTEAITALRQGVDIVARSLPPHHPFQATALDALGAALWRDGQGEEARRVLRRAVEASERARGPEHPDTAQPCTTLGRVLVDQGRPGEALTLFTRALRLRERALGSQHPELAAPLTGQGEALLRLGRASEALAPLERALVLRATHTVPPEALAETRFALARALWDTHPDSARARLLAREAELTLERSGTEALRAQVQAWLAERSSDG</sequence>
<dbReference type="AlphaFoldDB" id="A0A250ISH7"/>
<reference evidence="8 9" key="1">
    <citation type="submission" date="2017-06" db="EMBL/GenBank/DDBJ databases">
        <title>Sequencing and comparative analysis of myxobacterial genomes.</title>
        <authorList>
            <person name="Rupp O."/>
            <person name="Goesmann A."/>
            <person name="Sogaard-Andersen L."/>
        </authorList>
    </citation>
    <scope>NUCLEOTIDE SEQUENCE [LARGE SCALE GENOMIC DNA]</scope>
    <source>
        <strain evidence="8 9">DSM 52655</strain>
    </source>
</reference>
<dbReference type="InterPro" id="IPR019734">
    <property type="entry name" value="TPR_rpt"/>
</dbReference>
<dbReference type="PROSITE" id="PS00108">
    <property type="entry name" value="PROTEIN_KINASE_ST"/>
    <property type="match status" value="1"/>
</dbReference>
<dbReference type="PROSITE" id="PS50011">
    <property type="entry name" value="PROTEIN_KINASE_DOM"/>
    <property type="match status" value="1"/>
</dbReference>
<dbReference type="Gene3D" id="1.10.510.10">
    <property type="entry name" value="Transferase(Phosphotransferase) domain 1"/>
    <property type="match status" value="1"/>
</dbReference>
<evidence type="ECO:0000256" key="1">
    <source>
        <dbReference type="ARBA" id="ARBA00022679"/>
    </source>
</evidence>